<sequence>MNYFYELSMFPLIDLYFSPAKEENHFINCLFFFFFSLKLFTTLSFMLGFPPAVTFIIIVCEVLETDLVMANFSVQWFV</sequence>
<evidence type="ECO:0000313" key="2">
    <source>
        <dbReference type="Proteomes" id="UP001417504"/>
    </source>
</evidence>
<proteinExistence type="predicted"/>
<protein>
    <submittedName>
        <fullName evidence="1">Uncharacterized protein</fullName>
    </submittedName>
</protein>
<dbReference type="EMBL" id="JBBNAE010000011">
    <property type="protein sequence ID" value="KAK9086129.1"/>
    <property type="molecule type" value="Genomic_DNA"/>
</dbReference>
<organism evidence="1 2">
    <name type="scientific">Stephania japonica</name>
    <dbReference type="NCBI Taxonomy" id="461633"/>
    <lineage>
        <taxon>Eukaryota</taxon>
        <taxon>Viridiplantae</taxon>
        <taxon>Streptophyta</taxon>
        <taxon>Embryophyta</taxon>
        <taxon>Tracheophyta</taxon>
        <taxon>Spermatophyta</taxon>
        <taxon>Magnoliopsida</taxon>
        <taxon>Ranunculales</taxon>
        <taxon>Menispermaceae</taxon>
        <taxon>Menispermoideae</taxon>
        <taxon>Cissampelideae</taxon>
        <taxon>Stephania</taxon>
    </lineage>
</organism>
<keyword evidence="2" id="KW-1185">Reference proteome</keyword>
<dbReference type="AlphaFoldDB" id="A0AAP0HGJ1"/>
<comment type="caution">
    <text evidence="1">The sequence shown here is derived from an EMBL/GenBank/DDBJ whole genome shotgun (WGS) entry which is preliminary data.</text>
</comment>
<reference evidence="1 2" key="1">
    <citation type="submission" date="2024-01" db="EMBL/GenBank/DDBJ databases">
        <title>Genome assemblies of Stephania.</title>
        <authorList>
            <person name="Yang L."/>
        </authorList>
    </citation>
    <scope>NUCLEOTIDE SEQUENCE [LARGE SCALE GENOMIC DNA]</scope>
    <source>
        <strain evidence="1">QJT</strain>
        <tissue evidence="1">Leaf</tissue>
    </source>
</reference>
<evidence type="ECO:0000313" key="1">
    <source>
        <dbReference type="EMBL" id="KAK9086129.1"/>
    </source>
</evidence>
<dbReference type="Proteomes" id="UP001417504">
    <property type="component" value="Unassembled WGS sequence"/>
</dbReference>
<name>A0AAP0HGJ1_9MAGN</name>
<accession>A0AAP0HGJ1</accession>
<gene>
    <name evidence="1" type="ORF">Sjap_026540</name>
</gene>